<comment type="caution">
    <text evidence="3">The sequence shown here is derived from an EMBL/GenBank/DDBJ whole genome shotgun (WGS) entry which is preliminary data.</text>
</comment>
<dbReference type="Pfam" id="PF01381">
    <property type="entry name" value="HTH_3"/>
    <property type="match status" value="1"/>
</dbReference>
<dbReference type="InterPro" id="IPR010982">
    <property type="entry name" value="Lambda_DNA-bd_dom_sf"/>
</dbReference>
<evidence type="ECO:0000256" key="1">
    <source>
        <dbReference type="SAM" id="MobiDB-lite"/>
    </source>
</evidence>
<proteinExistence type="predicted"/>
<dbReference type="SMART" id="SM00530">
    <property type="entry name" value="HTH_XRE"/>
    <property type="match status" value="1"/>
</dbReference>
<dbReference type="InterPro" id="IPR001387">
    <property type="entry name" value="Cro/C1-type_HTH"/>
</dbReference>
<feature type="region of interest" description="Disordered" evidence="1">
    <location>
        <begin position="124"/>
        <end position="155"/>
    </location>
</feature>
<name>A0ABN3TU06_9ACTN</name>
<organism evidence="3 4">
    <name type="scientific">Streptomyces luteosporeus</name>
    <dbReference type="NCBI Taxonomy" id="173856"/>
    <lineage>
        <taxon>Bacteria</taxon>
        <taxon>Bacillati</taxon>
        <taxon>Actinomycetota</taxon>
        <taxon>Actinomycetes</taxon>
        <taxon>Kitasatosporales</taxon>
        <taxon>Streptomycetaceae</taxon>
        <taxon>Streptomyces</taxon>
    </lineage>
</organism>
<dbReference type="Gene3D" id="1.10.260.40">
    <property type="entry name" value="lambda repressor-like DNA-binding domains"/>
    <property type="match status" value="1"/>
</dbReference>
<evidence type="ECO:0000313" key="3">
    <source>
        <dbReference type="EMBL" id="GAA2718546.1"/>
    </source>
</evidence>
<feature type="compositionally biased region" description="Low complexity" evidence="1">
    <location>
        <begin position="124"/>
        <end position="133"/>
    </location>
</feature>
<dbReference type="PROSITE" id="PS50943">
    <property type="entry name" value="HTH_CROC1"/>
    <property type="match status" value="1"/>
</dbReference>
<gene>
    <name evidence="3" type="ORF">GCM10010315_34240</name>
</gene>
<sequence>MRMDATRRCQRCNTPLSRYNVDRHLCGPCSRRKAAPHTQTESLTPSPAVWQQPDVQQALANLEFGTLCRLIREHMGWRQSDLAALLGINQGFLSQLERGMRRVTDVEKMRTLLRDLGVPPALSPLPACASSESVPRDPRPSPTPATRNPAPDAGDLTASAAAESLAFVQAITPGSVTDDELQYLLMELSRIAVDYVHAPVLPLFNDLLKVRDRAFKLVQGQQRPSQRATLFVLTGATCLLLAHASQNLGDEKSALAQLHAAWSCARQVDHTGLKAWIRGTYALVAEWSPRQQRALTFTAEAAALAPPGESRIRIAAIEARTAARLGDRTRALHALRRMQDAQAETPVEDELSELGGILTFPRAKQEYYAGSVYSLLGEHSRAEEHASDALIRYASGPPAERSYGDEALALIDVITARLALGDFDTAGELLHRILSLPPALRIRQLENGLRRVEAVLHQPALAKNRTAQELTELTRGYAVAGNAAPVPSSR</sequence>
<protein>
    <recommendedName>
        <fullName evidence="2">HTH cro/C1-type domain-containing protein</fullName>
    </recommendedName>
</protein>
<dbReference type="SUPFAM" id="SSF47413">
    <property type="entry name" value="lambda repressor-like DNA-binding domains"/>
    <property type="match status" value="1"/>
</dbReference>
<accession>A0ABN3TU06</accession>
<dbReference type="EMBL" id="BAAASL010000011">
    <property type="protein sequence ID" value="GAA2718546.1"/>
    <property type="molecule type" value="Genomic_DNA"/>
</dbReference>
<dbReference type="Proteomes" id="UP001500886">
    <property type="component" value="Unassembled WGS sequence"/>
</dbReference>
<dbReference type="CDD" id="cd00093">
    <property type="entry name" value="HTH_XRE"/>
    <property type="match status" value="1"/>
</dbReference>
<evidence type="ECO:0000259" key="2">
    <source>
        <dbReference type="PROSITE" id="PS50943"/>
    </source>
</evidence>
<reference evidence="3 4" key="1">
    <citation type="journal article" date="2019" name="Int. J. Syst. Evol. Microbiol.">
        <title>The Global Catalogue of Microorganisms (GCM) 10K type strain sequencing project: providing services to taxonomists for standard genome sequencing and annotation.</title>
        <authorList>
            <consortium name="The Broad Institute Genomics Platform"/>
            <consortium name="The Broad Institute Genome Sequencing Center for Infectious Disease"/>
            <person name="Wu L."/>
            <person name="Ma J."/>
        </authorList>
    </citation>
    <scope>NUCLEOTIDE SEQUENCE [LARGE SCALE GENOMIC DNA]</scope>
    <source>
        <strain evidence="3 4">JCM 4542</strain>
    </source>
</reference>
<evidence type="ECO:0000313" key="4">
    <source>
        <dbReference type="Proteomes" id="UP001500886"/>
    </source>
</evidence>
<feature type="domain" description="HTH cro/C1-type" evidence="2">
    <location>
        <begin position="69"/>
        <end position="123"/>
    </location>
</feature>
<keyword evidence="4" id="KW-1185">Reference proteome</keyword>